<dbReference type="InterPro" id="IPR046897">
    <property type="entry name" value="ABC-3C_MC6"/>
</dbReference>
<dbReference type="KEGG" id="bpsi:IX83_00295"/>
<evidence type="ECO:0000313" key="1">
    <source>
        <dbReference type="EMBL" id="AIL31968.1"/>
    </source>
</evidence>
<keyword evidence="2" id="KW-1185">Reference proteome</keyword>
<evidence type="ECO:0000313" key="2">
    <source>
        <dbReference type="Proteomes" id="UP000028945"/>
    </source>
</evidence>
<dbReference type="EMBL" id="CP009238">
    <property type="protein sequence ID" value="AIL31968.1"/>
    <property type="molecule type" value="Genomic_DNA"/>
</dbReference>
<dbReference type="Proteomes" id="UP000028945">
    <property type="component" value="Chromosome"/>
</dbReference>
<organism evidence="1 2">
    <name type="scientific">Basilea psittacipulmonis DSM 24701</name>
    <dbReference type="NCBI Taxonomy" id="1072685"/>
    <lineage>
        <taxon>Bacteria</taxon>
        <taxon>Pseudomonadati</taxon>
        <taxon>Pseudomonadota</taxon>
        <taxon>Betaproteobacteria</taxon>
        <taxon>Burkholderiales</taxon>
        <taxon>Alcaligenaceae</taxon>
        <taxon>Basilea</taxon>
    </lineage>
</organism>
<accession>A0A077DFM4</accession>
<proteinExistence type="predicted"/>
<name>A0A077DFM4_9BURK</name>
<dbReference type="STRING" id="1072685.IX83_00295"/>
<dbReference type="RefSeq" id="WP_038497809.1">
    <property type="nucleotide sequence ID" value="NZ_AFWK01000110.1"/>
</dbReference>
<dbReference type="HOGENOM" id="CLU_198982_0_0_4"/>
<protein>
    <submittedName>
        <fullName evidence="1">Uncharacterized protein</fullName>
    </submittedName>
</protein>
<dbReference type="Pfam" id="PF20293">
    <property type="entry name" value="MC6"/>
    <property type="match status" value="1"/>
</dbReference>
<gene>
    <name evidence="1" type="ORF">IX83_00295</name>
</gene>
<sequence>MILPSKTVAPVDSLICISAYVIEILKDKAMNIDELLELFNERYDKPISMDKMMLAINFLYLIDVVEYHDEIIKINVK</sequence>
<reference evidence="1 2" key="1">
    <citation type="journal article" date="2014" name="BMC Genomics">
        <title>A genomic perspective on a new bacterial genus and species from the Alcaligenaceae family, Basilea psittacipulmonis.</title>
        <authorList>
            <person name="Whiteson K.L."/>
            <person name="Hernandez D."/>
            <person name="Lazarevic V."/>
            <person name="Gaia N."/>
            <person name="Farinelli L."/>
            <person name="Francois P."/>
            <person name="Pilo P."/>
            <person name="Frey J."/>
            <person name="Schrenzel J."/>
        </authorList>
    </citation>
    <scope>NUCLEOTIDE SEQUENCE [LARGE SCALE GENOMIC DNA]</scope>
    <source>
        <strain evidence="1 2">DSM 24701</strain>
    </source>
</reference>
<dbReference type="AlphaFoldDB" id="A0A077DFM4"/>